<dbReference type="Proteomes" id="UP001500837">
    <property type="component" value="Unassembled WGS sequence"/>
</dbReference>
<evidence type="ECO:0000313" key="1">
    <source>
        <dbReference type="EMBL" id="GAA0307837.1"/>
    </source>
</evidence>
<name>A0AAV3SA50_9EURY</name>
<dbReference type="AlphaFoldDB" id="A0AAV3SA50"/>
<accession>A0AAV3SA50</accession>
<reference evidence="1 2" key="1">
    <citation type="journal article" date="2019" name="Int. J. Syst. Evol. Microbiol.">
        <title>The Global Catalogue of Microorganisms (GCM) 10K type strain sequencing project: providing services to taxonomists for standard genome sequencing and annotation.</title>
        <authorList>
            <consortium name="The Broad Institute Genomics Platform"/>
            <consortium name="The Broad Institute Genome Sequencing Center for Infectious Disease"/>
            <person name="Wu L."/>
            <person name="Ma J."/>
        </authorList>
    </citation>
    <scope>NUCLEOTIDE SEQUENCE [LARGE SCALE GENOMIC DNA]</scope>
    <source>
        <strain evidence="1 2">JCM 16330</strain>
    </source>
</reference>
<sequence length="60" mass="5778">MDVGSVAYGYGGGAVRVAPAFLGGLGHAAAAVSLPTPVAHWTLDEDGGRAIRDAAGTAVG</sequence>
<dbReference type="EMBL" id="BAAABL010000067">
    <property type="protein sequence ID" value="GAA0307837.1"/>
    <property type="molecule type" value="Genomic_DNA"/>
</dbReference>
<gene>
    <name evidence="1" type="ORF">GCM10009066_21850</name>
</gene>
<organism evidence="1 2">
    <name type="scientific">Halarchaeum salinum</name>
    <dbReference type="NCBI Taxonomy" id="489912"/>
    <lineage>
        <taxon>Archaea</taxon>
        <taxon>Methanobacteriati</taxon>
        <taxon>Methanobacteriota</taxon>
        <taxon>Stenosarchaea group</taxon>
        <taxon>Halobacteria</taxon>
        <taxon>Halobacteriales</taxon>
        <taxon>Halobacteriaceae</taxon>
    </lineage>
</organism>
<dbReference type="RefSeq" id="WP_211312060.1">
    <property type="nucleotide sequence ID" value="NZ_BAAABL010000067.1"/>
</dbReference>
<proteinExistence type="predicted"/>
<keyword evidence="2" id="KW-1185">Reference proteome</keyword>
<evidence type="ECO:0000313" key="2">
    <source>
        <dbReference type="Proteomes" id="UP001500837"/>
    </source>
</evidence>
<comment type="caution">
    <text evidence="1">The sequence shown here is derived from an EMBL/GenBank/DDBJ whole genome shotgun (WGS) entry which is preliminary data.</text>
</comment>
<protein>
    <submittedName>
        <fullName evidence="1">Uncharacterized protein</fullName>
    </submittedName>
</protein>